<organism evidence="2 3">
    <name type="scientific">Candidatus Paraluminiphilus aquimaris</name>
    <dbReference type="NCBI Taxonomy" id="2518994"/>
    <lineage>
        <taxon>Bacteria</taxon>
        <taxon>Pseudomonadati</taxon>
        <taxon>Pseudomonadota</taxon>
        <taxon>Gammaproteobacteria</taxon>
        <taxon>Cellvibrionales</taxon>
        <taxon>Halieaceae</taxon>
        <taxon>Candidatus Paraluminiphilus</taxon>
    </lineage>
</organism>
<evidence type="ECO:0000313" key="2">
    <source>
        <dbReference type="EMBL" id="UZP73946.1"/>
    </source>
</evidence>
<feature type="transmembrane region" description="Helical" evidence="1">
    <location>
        <begin position="98"/>
        <end position="117"/>
    </location>
</feature>
<dbReference type="EMBL" id="CP036501">
    <property type="protein sequence ID" value="UZP73946.1"/>
    <property type="molecule type" value="Genomic_DNA"/>
</dbReference>
<keyword evidence="1" id="KW-1133">Transmembrane helix</keyword>
<protein>
    <submittedName>
        <fullName evidence="2">Uncharacterized protein</fullName>
    </submittedName>
</protein>
<keyword evidence="1" id="KW-0812">Transmembrane</keyword>
<evidence type="ECO:0000313" key="3">
    <source>
        <dbReference type="Proteomes" id="UP001317963"/>
    </source>
</evidence>
<name>A0ABY6Q5J8_9GAMM</name>
<reference evidence="2 3" key="1">
    <citation type="submission" date="2019-02" db="EMBL/GenBank/DDBJ databases">
        <title>Halieaceae_genomes.</title>
        <authorList>
            <person name="Li S.-H."/>
        </authorList>
    </citation>
    <scope>NUCLEOTIDE SEQUENCE [LARGE SCALE GENOMIC DNA]</scope>
    <source>
        <strain evidence="2 3">JH123</strain>
    </source>
</reference>
<keyword evidence="1" id="KW-0472">Membrane</keyword>
<proteinExistence type="predicted"/>
<gene>
    <name evidence="2" type="ORF">E0F26_03940</name>
</gene>
<accession>A0ABY6Q5J8</accession>
<keyword evidence="3" id="KW-1185">Reference proteome</keyword>
<evidence type="ECO:0000256" key="1">
    <source>
        <dbReference type="SAM" id="Phobius"/>
    </source>
</evidence>
<dbReference type="Proteomes" id="UP001317963">
    <property type="component" value="Chromosome"/>
</dbReference>
<sequence>MEFLKPDCRATLREGLDELYRFAPEVAEVSERKGKSFRDHDLTHVLFGCDTSLKGEILLKPWILFGTTITLDEIKAYQRDPEVQRLNQEGVDMLGGRIKAYLLAFVYFTPLFFWIWVRRVRRMSAKWPHSEVSEAMLDTPLDELRRTYRIELYH</sequence>
<dbReference type="RefSeq" id="WP_279242748.1">
    <property type="nucleotide sequence ID" value="NZ_CP036501.1"/>
</dbReference>